<evidence type="ECO:0000313" key="2">
    <source>
        <dbReference type="Proteomes" id="UP000510888"/>
    </source>
</evidence>
<dbReference type="EMBL" id="AP023178">
    <property type="protein sequence ID" value="BCF95357.1"/>
    <property type="molecule type" value="Genomic_DNA"/>
</dbReference>
<dbReference type="KEGG" id="plad:PPGU16_84240"/>
<organism evidence="1 2">
    <name type="scientific">Paraburkholderia largidicola</name>
    <dbReference type="NCBI Taxonomy" id="3014751"/>
    <lineage>
        <taxon>Bacteria</taxon>
        <taxon>Pseudomonadati</taxon>
        <taxon>Pseudomonadota</taxon>
        <taxon>Betaproteobacteria</taxon>
        <taxon>Burkholderiales</taxon>
        <taxon>Burkholderiaceae</taxon>
        <taxon>Paraburkholderia</taxon>
    </lineage>
</organism>
<keyword evidence="2" id="KW-1185">Reference proteome</keyword>
<dbReference type="Proteomes" id="UP000510888">
    <property type="component" value="Plasmid PPGU16_p3"/>
</dbReference>
<protein>
    <submittedName>
        <fullName evidence="1">Uncharacterized protein</fullName>
    </submittedName>
</protein>
<sequence length="67" mass="7628">MYGLVQGNNSQECQDAIHSYFDVVSYRHGHPDLNQTAKDRLSLTRQCKSTSDEFTSMIDRTFGSVIK</sequence>
<evidence type="ECO:0000313" key="1">
    <source>
        <dbReference type="EMBL" id="BCF95357.1"/>
    </source>
</evidence>
<geneLocation type="plasmid" evidence="1 2">
    <name>PPGU16_p3</name>
</geneLocation>
<reference evidence="1 2" key="1">
    <citation type="journal article" date="2020" name="Genes (Basel)">
        <title>Genomic Comparison of Insect Gut Symbionts from Divergent Burkholderia Subclades.</title>
        <authorList>
            <person name="Takeshita K."/>
            <person name="Kikuchi Y."/>
        </authorList>
    </citation>
    <scope>NUCLEOTIDE SEQUENCE [LARGE SCALE GENOMIC DNA]</scope>
    <source>
        <strain evidence="1 2">PGU16</strain>
        <plasmid evidence="1 2">PPGU16_p3</plasmid>
    </source>
</reference>
<dbReference type="AlphaFoldDB" id="A0A7I8C2Q9"/>
<gene>
    <name evidence="1" type="ORF">PPGU16_84240</name>
</gene>
<accession>A0A7I8C2Q9</accession>
<keyword evidence="1" id="KW-0614">Plasmid</keyword>
<name>A0A7I8C2Q9_9BURK</name>
<proteinExistence type="predicted"/>